<dbReference type="OrthoDB" id="626167at2759"/>
<gene>
    <name evidence="1" type="ORF">AOQ84DRAFT_357666</name>
</gene>
<organism evidence="1 2">
    <name type="scientific">Glonium stellatum</name>
    <dbReference type="NCBI Taxonomy" id="574774"/>
    <lineage>
        <taxon>Eukaryota</taxon>
        <taxon>Fungi</taxon>
        <taxon>Dikarya</taxon>
        <taxon>Ascomycota</taxon>
        <taxon>Pezizomycotina</taxon>
        <taxon>Dothideomycetes</taxon>
        <taxon>Pleosporomycetidae</taxon>
        <taxon>Gloniales</taxon>
        <taxon>Gloniaceae</taxon>
        <taxon>Glonium</taxon>
    </lineage>
</organism>
<evidence type="ECO:0008006" key="3">
    <source>
        <dbReference type="Google" id="ProtNLM"/>
    </source>
</evidence>
<evidence type="ECO:0000313" key="2">
    <source>
        <dbReference type="Proteomes" id="UP000250140"/>
    </source>
</evidence>
<dbReference type="AlphaFoldDB" id="A0A8E2ENF7"/>
<dbReference type="EMBL" id="KV751040">
    <property type="protein sequence ID" value="OCL01884.1"/>
    <property type="molecule type" value="Genomic_DNA"/>
</dbReference>
<accession>A0A8E2ENF7</accession>
<protein>
    <recommendedName>
        <fullName evidence="3">Photosystem I assembly protein Ycf3</fullName>
    </recommendedName>
</protein>
<dbReference type="Gene3D" id="1.25.40.10">
    <property type="entry name" value="Tetratricopeptide repeat domain"/>
    <property type="match status" value="1"/>
</dbReference>
<sequence length="77" mass="8543">MENMGNLYGEQGGFTKAQEMYTRALLGCQTVFRPSGNRCQSIRDKLNALSRCQGTNNSAELPVKAEVFKITSINIQI</sequence>
<dbReference type="Proteomes" id="UP000250140">
    <property type="component" value="Unassembled WGS sequence"/>
</dbReference>
<dbReference type="InterPro" id="IPR011990">
    <property type="entry name" value="TPR-like_helical_dom_sf"/>
</dbReference>
<reference evidence="1 2" key="1">
    <citation type="journal article" date="2016" name="Nat. Commun.">
        <title>Ectomycorrhizal ecology is imprinted in the genome of the dominant symbiotic fungus Cenococcum geophilum.</title>
        <authorList>
            <consortium name="DOE Joint Genome Institute"/>
            <person name="Peter M."/>
            <person name="Kohler A."/>
            <person name="Ohm R.A."/>
            <person name="Kuo A."/>
            <person name="Krutzmann J."/>
            <person name="Morin E."/>
            <person name="Arend M."/>
            <person name="Barry K.W."/>
            <person name="Binder M."/>
            <person name="Choi C."/>
            <person name="Clum A."/>
            <person name="Copeland A."/>
            <person name="Grisel N."/>
            <person name="Haridas S."/>
            <person name="Kipfer T."/>
            <person name="LaButti K."/>
            <person name="Lindquist E."/>
            <person name="Lipzen A."/>
            <person name="Maire R."/>
            <person name="Meier B."/>
            <person name="Mihaltcheva S."/>
            <person name="Molinier V."/>
            <person name="Murat C."/>
            <person name="Poggeler S."/>
            <person name="Quandt C.A."/>
            <person name="Sperisen C."/>
            <person name="Tritt A."/>
            <person name="Tisserant E."/>
            <person name="Crous P.W."/>
            <person name="Henrissat B."/>
            <person name="Nehls U."/>
            <person name="Egli S."/>
            <person name="Spatafora J.W."/>
            <person name="Grigoriev I.V."/>
            <person name="Martin F.M."/>
        </authorList>
    </citation>
    <scope>NUCLEOTIDE SEQUENCE [LARGE SCALE GENOMIC DNA]</scope>
    <source>
        <strain evidence="1 2">CBS 207.34</strain>
    </source>
</reference>
<proteinExistence type="predicted"/>
<evidence type="ECO:0000313" key="1">
    <source>
        <dbReference type="EMBL" id="OCL01884.1"/>
    </source>
</evidence>
<keyword evidence="2" id="KW-1185">Reference proteome</keyword>
<name>A0A8E2ENF7_9PEZI</name>
<feature type="non-terminal residue" evidence="1">
    <location>
        <position position="1"/>
    </location>
</feature>